<dbReference type="InterPro" id="IPR020479">
    <property type="entry name" value="HD_metazoa"/>
</dbReference>
<dbReference type="EnsemblMetazoa" id="XM_038011827.1">
    <property type="protein sequence ID" value="XP_037867755.1"/>
    <property type="gene ID" value="LOC101742071"/>
</dbReference>
<evidence type="ECO:0000256" key="7">
    <source>
        <dbReference type="SAM" id="MobiDB-lite"/>
    </source>
</evidence>
<dbReference type="GO" id="GO:0000981">
    <property type="term" value="F:DNA-binding transcription factor activity, RNA polymerase II-specific"/>
    <property type="evidence" value="ECO:0007669"/>
    <property type="project" value="InterPro"/>
</dbReference>
<evidence type="ECO:0000313" key="10">
    <source>
        <dbReference type="Proteomes" id="UP000005204"/>
    </source>
</evidence>
<reference evidence="9" key="2">
    <citation type="submission" date="2022-06" db="UniProtKB">
        <authorList>
            <consortium name="EnsemblMetazoa"/>
        </authorList>
    </citation>
    <scope>IDENTIFICATION</scope>
    <source>
        <strain evidence="9">p50T (Dazao)</strain>
    </source>
</reference>
<dbReference type="PROSITE" id="PS00027">
    <property type="entry name" value="HOMEOBOX_1"/>
    <property type="match status" value="1"/>
</dbReference>
<comment type="subcellular location">
    <subcellularLocation>
        <location evidence="1 5 6">Nucleus</location>
    </subcellularLocation>
</comment>
<dbReference type="InterPro" id="IPR009057">
    <property type="entry name" value="Homeodomain-like_sf"/>
</dbReference>
<feature type="DNA-binding region" description="Homeobox" evidence="5">
    <location>
        <begin position="238"/>
        <end position="297"/>
    </location>
</feature>
<evidence type="ECO:0000256" key="6">
    <source>
        <dbReference type="RuleBase" id="RU000682"/>
    </source>
</evidence>
<evidence type="ECO:0000256" key="3">
    <source>
        <dbReference type="ARBA" id="ARBA00023155"/>
    </source>
</evidence>
<name>A0A8R2QXI8_BOMMO</name>
<dbReference type="CDD" id="cd00086">
    <property type="entry name" value="homeodomain"/>
    <property type="match status" value="1"/>
</dbReference>
<dbReference type="Gene3D" id="1.10.10.60">
    <property type="entry name" value="Homeodomain-like"/>
    <property type="match status" value="1"/>
</dbReference>
<dbReference type="Pfam" id="PF00046">
    <property type="entry name" value="Homeodomain"/>
    <property type="match status" value="1"/>
</dbReference>
<dbReference type="InterPro" id="IPR001356">
    <property type="entry name" value="HD"/>
</dbReference>
<dbReference type="SMART" id="SM00389">
    <property type="entry name" value="HOX"/>
    <property type="match status" value="1"/>
</dbReference>
<keyword evidence="4 5" id="KW-0539">Nucleus</keyword>
<dbReference type="SMR" id="A0A8R2QXI8"/>
<proteinExistence type="predicted"/>
<dbReference type="AlphaFoldDB" id="A0A8R2QXI8"/>
<dbReference type="SUPFAM" id="SSF46689">
    <property type="entry name" value="Homeodomain-like"/>
    <property type="match status" value="1"/>
</dbReference>
<evidence type="ECO:0000256" key="2">
    <source>
        <dbReference type="ARBA" id="ARBA00023125"/>
    </source>
</evidence>
<dbReference type="PROSITE" id="PS50071">
    <property type="entry name" value="HOMEOBOX_2"/>
    <property type="match status" value="1"/>
</dbReference>
<evidence type="ECO:0000313" key="9">
    <source>
        <dbReference type="EnsemblMetazoa" id="XP_037867755.1"/>
    </source>
</evidence>
<dbReference type="GO" id="GO:0005634">
    <property type="term" value="C:nucleus"/>
    <property type="evidence" value="ECO:0007669"/>
    <property type="project" value="UniProtKB-SubCell"/>
</dbReference>
<dbReference type="GO" id="GO:0003677">
    <property type="term" value="F:DNA binding"/>
    <property type="evidence" value="ECO:0007669"/>
    <property type="project" value="UniProtKB-UniRule"/>
</dbReference>
<keyword evidence="3 5" id="KW-0371">Homeobox</keyword>
<evidence type="ECO:0000256" key="1">
    <source>
        <dbReference type="ARBA" id="ARBA00004123"/>
    </source>
</evidence>
<dbReference type="InterPro" id="IPR050848">
    <property type="entry name" value="Homeobox_TF"/>
</dbReference>
<accession>A0A8R2QXI8</accession>
<feature type="region of interest" description="Disordered" evidence="7">
    <location>
        <begin position="299"/>
        <end position="319"/>
    </location>
</feature>
<sequence length="421" mass="47247">MESCQYNYSNLPQFNPNEDQWNQEMRSSDGVLQVPPKYVLCLQTSSYNHQEQSNQFSTIPVTENSILNNTQAQQQAHEKNNANGANDFIPHDVQVSNTNDANGLSTTGISITPGVQNATGASATFFSGFQIRSGFVANNTPVPQSVNKACARNCCNSNFCYQQLQRNGLQPPNQQLTFIRGPNAADIYINNHPNAHMNMLSVPTWPRQGTGVPQLVNPSQAWNNIAINKINNGGTKKPKRVRTAFTSNQMTELEQEYTRTKYLDRARRLELAEILHLNERTIKIWFQNRRMKEKKILTEHLEESEETSTTASSPDLGPLPVYHNNTFSDLMFTERNQPAQSSSIMPMYGLQRLLQPPTANRIVASSTGAPGTELQQLTLQEFEVNQPTGSSMQGSTPPMPNSNNMTWDSSWIHSMNTENEY</sequence>
<protein>
    <recommendedName>
        <fullName evidence="8">Homeobox domain-containing protein</fullName>
    </recommendedName>
</protein>
<dbReference type="PANTHER" id="PTHR24333:SF8">
    <property type="entry name" value="HOMEOBOX PROTEIN CEH-62"/>
    <property type="match status" value="1"/>
</dbReference>
<evidence type="ECO:0000256" key="4">
    <source>
        <dbReference type="ARBA" id="ARBA00023242"/>
    </source>
</evidence>
<dbReference type="PRINTS" id="PR00024">
    <property type="entry name" value="HOMEOBOX"/>
</dbReference>
<organism evidence="9 10">
    <name type="scientific">Bombyx mori</name>
    <name type="common">Silk moth</name>
    <dbReference type="NCBI Taxonomy" id="7091"/>
    <lineage>
        <taxon>Eukaryota</taxon>
        <taxon>Metazoa</taxon>
        <taxon>Ecdysozoa</taxon>
        <taxon>Arthropoda</taxon>
        <taxon>Hexapoda</taxon>
        <taxon>Insecta</taxon>
        <taxon>Pterygota</taxon>
        <taxon>Neoptera</taxon>
        <taxon>Endopterygota</taxon>
        <taxon>Lepidoptera</taxon>
        <taxon>Glossata</taxon>
        <taxon>Ditrysia</taxon>
        <taxon>Bombycoidea</taxon>
        <taxon>Bombycidae</taxon>
        <taxon>Bombycinae</taxon>
        <taxon>Bombyx</taxon>
    </lineage>
</organism>
<reference evidence="10" key="1">
    <citation type="journal article" date="2008" name="Insect Biochem. Mol. Biol.">
        <title>The genome of a lepidopteran model insect, the silkworm Bombyx mori.</title>
        <authorList>
            <consortium name="International Silkworm Genome Consortium"/>
        </authorList>
    </citation>
    <scope>NUCLEOTIDE SEQUENCE [LARGE SCALE GENOMIC DNA]</scope>
    <source>
        <strain evidence="10">p50T</strain>
    </source>
</reference>
<dbReference type="PANTHER" id="PTHR24333">
    <property type="entry name" value="HOMEO BOX HB9 LIKE A-RELATED"/>
    <property type="match status" value="1"/>
</dbReference>
<evidence type="ECO:0000256" key="5">
    <source>
        <dbReference type="PROSITE-ProRule" id="PRU00108"/>
    </source>
</evidence>
<dbReference type="InterPro" id="IPR017970">
    <property type="entry name" value="Homeobox_CS"/>
</dbReference>
<keyword evidence="2 5" id="KW-0238">DNA-binding</keyword>
<feature type="domain" description="Homeobox" evidence="8">
    <location>
        <begin position="236"/>
        <end position="296"/>
    </location>
</feature>
<evidence type="ECO:0000259" key="8">
    <source>
        <dbReference type="PROSITE" id="PS50071"/>
    </source>
</evidence>
<keyword evidence="10" id="KW-1185">Reference proteome</keyword>
<dbReference type="Proteomes" id="UP000005204">
    <property type="component" value="Unassembled WGS sequence"/>
</dbReference>
<feature type="region of interest" description="Disordered" evidence="7">
    <location>
        <begin position="387"/>
        <end position="409"/>
    </location>
</feature>